<dbReference type="EMBL" id="JBGMDY010000007">
    <property type="protein sequence ID" value="KAL2328017.1"/>
    <property type="molecule type" value="Genomic_DNA"/>
</dbReference>
<dbReference type="InterPro" id="IPR011320">
    <property type="entry name" value="RNase_H1_N"/>
</dbReference>
<reference evidence="3 4" key="1">
    <citation type="submission" date="2024-08" db="EMBL/GenBank/DDBJ databases">
        <title>Insights into the chromosomal genome structure of Flemingia macrophylla.</title>
        <authorList>
            <person name="Ding Y."/>
            <person name="Zhao Y."/>
            <person name="Bi W."/>
            <person name="Wu M."/>
            <person name="Zhao G."/>
            <person name="Gong Y."/>
            <person name="Li W."/>
            <person name="Zhang P."/>
        </authorList>
    </citation>
    <scope>NUCLEOTIDE SEQUENCE [LARGE SCALE GENOMIC DNA]</scope>
    <source>
        <strain evidence="3">DYQJB</strain>
        <tissue evidence="3">Leaf</tissue>
    </source>
</reference>
<dbReference type="InterPro" id="IPR009027">
    <property type="entry name" value="Ribosomal_bL9/RNase_H1_N"/>
</dbReference>
<evidence type="ECO:0000313" key="3">
    <source>
        <dbReference type="EMBL" id="KAL2328017.1"/>
    </source>
</evidence>
<dbReference type="Pfam" id="PF01693">
    <property type="entry name" value="Cauli_VI"/>
    <property type="match status" value="1"/>
</dbReference>
<proteinExistence type="predicted"/>
<feature type="coiled-coil region" evidence="1">
    <location>
        <begin position="5"/>
        <end position="96"/>
    </location>
</feature>
<gene>
    <name evidence="3" type="ORF">Fmac_021444</name>
</gene>
<keyword evidence="1" id="KW-0175">Coiled coil</keyword>
<evidence type="ECO:0000313" key="4">
    <source>
        <dbReference type="Proteomes" id="UP001603857"/>
    </source>
</evidence>
<evidence type="ECO:0000256" key="1">
    <source>
        <dbReference type="SAM" id="Coils"/>
    </source>
</evidence>
<sequence length="425" mass="49252">MEEAMATLKNQFKQKQEQITATRNTLAALEQEEKQLQMALAVLSGQLSIDKEEEPSAKKQKQSKSWANQVEEEIKERELKAEESAKKKEQQEEEERTCKWYVIYDGPFKGLYTSWVVVKSHVSGKNIAYKGFENNEEALKDFETYQESKYKNALLKRKGKKKKKEVLIKSESFLSGLMTTSAKNERKTLTVDRFQKTWDLISNFQESYTTLGFYPRNRVTGPKVIIHSSTDPMTVSDFYISGLIDTIFIDDLKVLSELPIKLQAAVRFYKEKIAKGQEVFMKFYSSYPYIEGDKVKIKPFHLIRLGSSNKEYGTIAEGLNQTYDQEKFLASIMGVYFQSIILGSPSKENIKINYYGEQAIVYSNFYKKITEKELKMVFEFEEPFSKLSGVFEDQDEDLKRKICSVLKVRKGHDCPYCTTQEPEVE</sequence>
<organism evidence="3 4">
    <name type="scientific">Flemingia macrophylla</name>
    <dbReference type="NCBI Taxonomy" id="520843"/>
    <lineage>
        <taxon>Eukaryota</taxon>
        <taxon>Viridiplantae</taxon>
        <taxon>Streptophyta</taxon>
        <taxon>Embryophyta</taxon>
        <taxon>Tracheophyta</taxon>
        <taxon>Spermatophyta</taxon>
        <taxon>Magnoliopsida</taxon>
        <taxon>eudicotyledons</taxon>
        <taxon>Gunneridae</taxon>
        <taxon>Pentapetalae</taxon>
        <taxon>rosids</taxon>
        <taxon>fabids</taxon>
        <taxon>Fabales</taxon>
        <taxon>Fabaceae</taxon>
        <taxon>Papilionoideae</taxon>
        <taxon>50 kb inversion clade</taxon>
        <taxon>NPAAA clade</taxon>
        <taxon>indigoferoid/millettioid clade</taxon>
        <taxon>Phaseoleae</taxon>
        <taxon>Flemingia</taxon>
    </lineage>
</organism>
<dbReference type="Proteomes" id="UP001603857">
    <property type="component" value="Unassembled WGS sequence"/>
</dbReference>
<evidence type="ECO:0000259" key="2">
    <source>
        <dbReference type="Pfam" id="PF01693"/>
    </source>
</evidence>
<keyword evidence="4" id="KW-1185">Reference proteome</keyword>
<protein>
    <recommendedName>
        <fullName evidence="2">Ribonuclease H1 N-terminal domain-containing protein</fullName>
    </recommendedName>
</protein>
<feature type="domain" description="Ribonuclease H1 N-terminal" evidence="2">
    <location>
        <begin position="99"/>
        <end position="139"/>
    </location>
</feature>
<comment type="caution">
    <text evidence="3">The sequence shown here is derived from an EMBL/GenBank/DDBJ whole genome shotgun (WGS) entry which is preliminary data.</text>
</comment>
<dbReference type="AlphaFoldDB" id="A0ABD1LWV5"/>
<dbReference type="SUPFAM" id="SSF55658">
    <property type="entry name" value="L9 N-domain-like"/>
    <property type="match status" value="1"/>
</dbReference>
<accession>A0ABD1LWV5</accession>
<name>A0ABD1LWV5_9FABA</name>